<dbReference type="InterPro" id="IPR035992">
    <property type="entry name" value="Ricin_B-like_lectins"/>
</dbReference>
<evidence type="ECO:0000259" key="7">
    <source>
        <dbReference type="Pfam" id="PF18962"/>
    </source>
</evidence>
<dbReference type="InterPro" id="IPR026444">
    <property type="entry name" value="Secre_tail"/>
</dbReference>
<feature type="signal peptide" evidence="5">
    <location>
        <begin position="1"/>
        <end position="37"/>
    </location>
</feature>
<keyword evidence="9" id="KW-1185">Reference proteome</keyword>
<dbReference type="SUPFAM" id="SSF50370">
    <property type="entry name" value="Ricin B-like lectins"/>
    <property type="match status" value="1"/>
</dbReference>
<dbReference type="PANTHER" id="PTHR43301">
    <property type="entry name" value="ARABINAN ENDO-1,5-ALPHA-L-ARABINOSIDASE"/>
    <property type="match status" value="1"/>
</dbReference>
<organism evidence="8 9">
    <name type="scientific">Hymenobacter aranciens</name>
    <dbReference type="NCBI Taxonomy" id="3063996"/>
    <lineage>
        <taxon>Bacteria</taxon>
        <taxon>Pseudomonadati</taxon>
        <taxon>Bacteroidota</taxon>
        <taxon>Cytophagia</taxon>
        <taxon>Cytophagales</taxon>
        <taxon>Hymenobacteraceae</taxon>
        <taxon>Hymenobacter</taxon>
    </lineage>
</organism>
<dbReference type="Gene3D" id="2.80.10.50">
    <property type="match status" value="2"/>
</dbReference>
<comment type="caution">
    <text evidence="8">The sequence shown here is derived from an EMBL/GenBank/DDBJ whole genome shotgun (WGS) entry which is preliminary data.</text>
</comment>
<dbReference type="PROSITE" id="PS50231">
    <property type="entry name" value="RICIN_B_LECTIN"/>
    <property type="match status" value="1"/>
</dbReference>
<evidence type="ECO:0000256" key="3">
    <source>
        <dbReference type="ARBA" id="ARBA00022801"/>
    </source>
</evidence>
<proteinExistence type="inferred from homology"/>
<name>A0ABT9B4X6_9BACT</name>
<accession>A0ABT9B4X6</accession>
<keyword evidence="3" id="KW-0378">Hydrolase</keyword>
<dbReference type="CDD" id="cd08998">
    <property type="entry name" value="GH43_Arb43a-like"/>
    <property type="match status" value="1"/>
</dbReference>
<evidence type="ECO:0000313" key="8">
    <source>
        <dbReference type="EMBL" id="MDO7873315.1"/>
    </source>
</evidence>
<sequence length="1112" mass="116307">MTQLFPTWGKRLSGRARQLASCFFLLTGLLLAPMAQALQGANGSHDPSNIIKEGNKYWMFTTGVGIYAAYSTDLINWTSAPAPVFSSKPAWIATAVPGFVDTYWAPECIFMNNKYYLYYSCSTFGSPRSAIGVATSPTLDPAAPNYGWTDLGQAVVTSTTSSNVNAIDPAIFKDSDGRVYMHYGSFNGGLGVVELNPTTGGKLNSTAVLRVAGNTTSGTRDWEAPYLVKENGFYYYYANRGLCCNGKSSTYRIVVGRGTSPMGPFLDKNGVALTATNAQATTQAGVNSVGTLVLGTSGRYIGPGHFGLLRDGGVNIVSMHYYDGTTANGDAKLDLAQLKYDVNNWPIISRNWLPAGRYKITNRNSGLVWDSWGCTANAGEMIAQGPWNGAQCQRWDLVPVGDGFYKVANALNGNRVADLAFCNNANGTTIGIWDWLNNDCQKMKLERSADGSFTFSPAAASNRIIEVPAASLTAGVQLAIWEYTGSLCQKWTVAAAPNTWTGASSTAWATAGNWSQGIVPAANESVIIPAGRTRYPAIGTGTTTVADLTIETGGRLSIAGGQLSVTGTFTNNGTLTSTGGTVAFTGSELQSLGGSQTSTFMDLSVGSNGLSLGGPAAVAGALSLTGSLRTNGQDLTLLSNAAGTALVVNSGGVVNGRATMQRYIDPSLNAGSGYRHYASPMSNGLLADLTTTGYAPVFNTNYNTSATPNLITPYPTVFGYYEVLLGTSPATALNSFDKGFFSPGSGDPMDNGRGYTVNIPATAVVNFRGTLANGNVTIGNLTRGPQAEAGWHLLGNPYPAPIDWSTLTAASFTNMEPALYVFQSTGQYSGGYRSYVNGVGISPLVAAGQGFFVRKSTAAGNGALAFTNANRVTSRTSQVAFNRGAADSRPLVALALRGAGHEDVAHVYFENGATAGFDTGFDAEKLANPSGLNLTWPVAGGQELAINGLPTLTASTVVPLTINLPQAGSYTLSAEQLLNLGGTAVYLLDAATGQTIDLHQQPAYTFTAATTALAGRFSLRFEAGRPTATAAQLAAELLTVYPNPASGSMRVTFDQQLPTECTLLNVLGQAVAVPQQRDAAGTTLDVRGVAAGTYVLRVGTAGGSVSRRVVIQ</sequence>
<comment type="pathway">
    <text evidence="1">Glycan metabolism; L-arabinan degradation.</text>
</comment>
<dbReference type="Pfam" id="PF14200">
    <property type="entry name" value="RicinB_lectin_2"/>
    <property type="match status" value="1"/>
</dbReference>
<dbReference type="InterPro" id="IPR023296">
    <property type="entry name" value="Glyco_hydro_beta-prop_sf"/>
</dbReference>
<evidence type="ECO:0000259" key="6">
    <source>
        <dbReference type="Pfam" id="PF14200"/>
    </source>
</evidence>
<dbReference type="PANTHER" id="PTHR43301:SF3">
    <property type="entry name" value="ARABINAN ENDO-1,5-ALPHA-L-ARABINOSIDASE A-RELATED"/>
    <property type="match status" value="1"/>
</dbReference>
<dbReference type="InterPro" id="IPR000772">
    <property type="entry name" value="Ricin_B_lectin"/>
</dbReference>
<dbReference type="NCBIfam" id="TIGR04183">
    <property type="entry name" value="Por_Secre_tail"/>
    <property type="match status" value="1"/>
</dbReference>
<dbReference type="InterPro" id="IPR050727">
    <property type="entry name" value="GH43_arabinanases"/>
</dbReference>
<dbReference type="EMBL" id="JAUQSY010000001">
    <property type="protein sequence ID" value="MDO7873315.1"/>
    <property type="molecule type" value="Genomic_DNA"/>
</dbReference>
<dbReference type="Gene3D" id="2.115.10.20">
    <property type="entry name" value="Glycosyl hydrolase domain, family 43"/>
    <property type="match status" value="1"/>
</dbReference>
<gene>
    <name evidence="8" type="ORF">Q5H93_01125</name>
</gene>
<dbReference type="CDD" id="cd00161">
    <property type="entry name" value="beta-trefoil_Ricin-like"/>
    <property type="match status" value="1"/>
</dbReference>
<evidence type="ECO:0000256" key="4">
    <source>
        <dbReference type="ARBA" id="ARBA00023295"/>
    </source>
</evidence>
<feature type="domain" description="Secretion system C-terminal sorting" evidence="7">
    <location>
        <begin position="1040"/>
        <end position="1111"/>
    </location>
</feature>
<comment type="similarity">
    <text evidence="2">Belongs to the glycosyl hydrolase 43 family.</text>
</comment>
<reference evidence="8" key="1">
    <citation type="submission" date="2023-07" db="EMBL/GenBank/DDBJ databases">
        <authorList>
            <person name="Kim M.K."/>
        </authorList>
    </citation>
    <scope>NUCLEOTIDE SEQUENCE</scope>
    <source>
        <strain evidence="8">ASUV-10-1</strain>
    </source>
</reference>
<dbReference type="Proteomes" id="UP001176429">
    <property type="component" value="Unassembled WGS sequence"/>
</dbReference>
<evidence type="ECO:0000313" key="9">
    <source>
        <dbReference type="Proteomes" id="UP001176429"/>
    </source>
</evidence>
<keyword evidence="4" id="KW-0326">Glycosidase</keyword>
<evidence type="ECO:0000256" key="1">
    <source>
        <dbReference type="ARBA" id="ARBA00004834"/>
    </source>
</evidence>
<dbReference type="RefSeq" id="WP_305004630.1">
    <property type="nucleotide sequence ID" value="NZ_JAUQSY010000001.1"/>
</dbReference>
<protein>
    <submittedName>
        <fullName evidence="8">Family 43 glycosylhydrolase</fullName>
    </submittedName>
</protein>
<evidence type="ECO:0000256" key="2">
    <source>
        <dbReference type="ARBA" id="ARBA00009865"/>
    </source>
</evidence>
<feature type="chain" id="PRO_5045251734" evidence="5">
    <location>
        <begin position="38"/>
        <end position="1112"/>
    </location>
</feature>
<feature type="domain" description="Ricin B lectin" evidence="6">
    <location>
        <begin position="352"/>
        <end position="433"/>
    </location>
</feature>
<dbReference type="Pfam" id="PF04616">
    <property type="entry name" value="Glyco_hydro_43"/>
    <property type="match status" value="1"/>
</dbReference>
<dbReference type="SUPFAM" id="SSF75005">
    <property type="entry name" value="Arabinanase/levansucrase/invertase"/>
    <property type="match status" value="1"/>
</dbReference>
<evidence type="ECO:0000256" key="5">
    <source>
        <dbReference type="SAM" id="SignalP"/>
    </source>
</evidence>
<keyword evidence="5" id="KW-0732">Signal</keyword>
<dbReference type="Pfam" id="PF18962">
    <property type="entry name" value="Por_Secre_tail"/>
    <property type="match status" value="1"/>
</dbReference>
<dbReference type="InterPro" id="IPR006710">
    <property type="entry name" value="Glyco_hydro_43"/>
</dbReference>